<reference evidence="3 4" key="2">
    <citation type="journal article" date="2024" name="G3 (Bethesda)">
        <title>The genome of the cryopelagic Antarctic bald notothen, Trematomus borchgrevinki.</title>
        <authorList>
            <person name="Rayamajhi N."/>
            <person name="Rivera-Colon A.G."/>
            <person name="Minhas B.F."/>
            <person name="Cheng C.C."/>
            <person name="Catchen J.M."/>
        </authorList>
    </citation>
    <scope>NUCLEOTIDE SEQUENCE [LARGE SCALE GENOMIC DNA]</scope>
    <source>
        <strain evidence="3">AGRC-2024</strain>
    </source>
</reference>
<evidence type="ECO:0000256" key="1">
    <source>
        <dbReference type="SAM" id="MobiDB-lite"/>
    </source>
</evidence>
<dbReference type="InterPro" id="IPR044822">
    <property type="entry name" value="Myb_DNA-bind_4"/>
</dbReference>
<feature type="domain" description="Myb/SANT-like DNA-binding" evidence="2">
    <location>
        <begin position="10"/>
        <end position="98"/>
    </location>
</feature>
<dbReference type="PANTHER" id="PTHR47595:SF1">
    <property type="entry name" value="MYB_SANT-LIKE DNA-BINDING DOMAIN-CONTAINING PROTEIN"/>
    <property type="match status" value="1"/>
</dbReference>
<comment type="caution">
    <text evidence="3">The sequence shown here is derived from an EMBL/GenBank/DDBJ whole genome shotgun (WGS) entry which is preliminary data.</text>
</comment>
<evidence type="ECO:0000259" key="2">
    <source>
        <dbReference type="Pfam" id="PF13837"/>
    </source>
</evidence>
<organism evidence="3 4">
    <name type="scientific">Pagothenia borchgrevinki</name>
    <name type="common">Bald rockcod</name>
    <name type="synonym">Trematomus borchgrevinki</name>
    <dbReference type="NCBI Taxonomy" id="8213"/>
    <lineage>
        <taxon>Eukaryota</taxon>
        <taxon>Metazoa</taxon>
        <taxon>Chordata</taxon>
        <taxon>Craniata</taxon>
        <taxon>Vertebrata</taxon>
        <taxon>Euteleostomi</taxon>
        <taxon>Actinopterygii</taxon>
        <taxon>Neopterygii</taxon>
        <taxon>Teleostei</taxon>
        <taxon>Neoteleostei</taxon>
        <taxon>Acanthomorphata</taxon>
        <taxon>Eupercaria</taxon>
        <taxon>Perciformes</taxon>
        <taxon>Notothenioidei</taxon>
        <taxon>Nototheniidae</taxon>
        <taxon>Pagothenia</taxon>
    </lineage>
</organism>
<name>A0ABD2G1T3_PAGBO</name>
<dbReference type="AlphaFoldDB" id="A0ABD2G1T3"/>
<evidence type="ECO:0000313" key="3">
    <source>
        <dbReference type="EMBL" id="KAL3048087.1"/>
    </source>
</evidence>
<dbReference type="Gene3D" id="1.10.10.60">
    <property type="entry name" value="Homeodomain-like"/>
    <property type="match status" value="1"/>
</dbReference>
<accession>A0ABD2G1T3</accession>
<proteinExistence type="predicted"/>
<feature type="region of interest" description="Disordered" evidence="1">
    <location>
        <begin position="149"/>
        <end position="174"/>
    </location>
</feature>
<dbReference type="Pfam" id="PF13837">
    <property type="entry name" value="Myb_DNA-bind_4"/>
    <property type="match status" value="1"/>
</dbReference>
<evidence type="ECO:0000313" key="4">
    <source>
        <dbReference type="Proteomes" id="UP001619887"/>
    </source>
</evidence>
<dbReference type="EMBL" id="JBIYXZ010002083">
    <property type="protein sequence ID" value="KAL3048087.1"/>
    <property type="molecule type" value="Genomic_DNA"/>
</dbReference>
<dbReference type="Proteomes" id="UP001619887">
    <property type="component" value="Unassembled WGS sequence"/>
</dbReference>
<keyword evidence="4" id="KW-1185">Reference proteome</keyword>
<reference evidence="3 4" key="1">
    <citation type="journal article" date="2022" name="G3 (Bethesda)">
        <title>Evaluating Illumina-, Nanopore-, and PacBio-based genome assembly strategies with the bald notothen, Trematomus borchgrevinki.</title>
        <authorList>
            <person name="Rayamajhi N."/>
            <person name="Cheng C.C."/>
            <person name="Catchen J.M."/>
        </authorList>
    </citation>
    <scope>NUCLEOTIDE SEQUENCE [LARGE SCALE GENOMIC DNA]</scope>
    <source>
        <strain evidence="3">AGRC-2024</strain>
    </source>
</reference>
<dbReference type="PANTHER" id="PTHR47595">
    <property type="entry name" value="HEAT SHOCK 70 KDA PROTEIN 14"/>
    <property type="match status" value="1"/>
</dbReference>
<protein>
    <recommendedName>
        <fullName evidence="2">Myb/SANT-like DNA-binding domain-containing protein</fullName>
    </recommendedName>
</protein>
<gene>
    <name evidence="3" type="ORF">OYC64_006796</name>
</gene>
<sequence length="294" mass="32818">MTTPKRSVERWTDDDVSALLDIYADDAIQALQLKAVSNTKMYECISQELAAIGIIHGAKSCRDKIKKLKQDLKKIKDHNNKSGNGRKTSKWYDRLNALLGHRPSYLCTAHTIDSTTTGWEDAMAGELSKDDDELGNVVFPLELEISEISPPEIHGSASSSPVPTTKRKGKRTRDDRFLDTITAMDDRRALASTENEDRHAMANKEMHDERLLHEHKAQESQDQLLKVMADSAARQVEVAARQVEVAARQVEVAALQVEQQNSFQAGLLGVLSELVKSNRPPIKKKKKLVVVSQL</sequence>